<keyword evidence="3" id="KW-0808">Transferase</keyword>
<dbReference type="InterPro" id="IPR051910">
    <property type="entry name" value="ComF/GntX_DNA_util-trans"/>
</dbReference>
<keyword evidence="4" id="KW-1185">Reference proteome</keyword>
<name>A0ABU2YK90_9FLAO</name>
<dbReference type="InterPro" id="IPR029057">
    <property type="entry name" value="PRTase-like"/>
</dbReference>
<reference evidence="3 4" key="1">
    <citation type="submission" date="2023-09" db="EMBL/GenBank/DDBJ databases">
        <authorList>
            <person name="Rey-Velasco X."/>
        </authorList>
    </citation>
    <scope>NUCLEOTIDE SEQUENCE [LARGE SCALE GENOMIC DNA]</scope>
    <source>
        <strain evidence="3 4">W332</strain>
    </source>
</reference>
<evidence type="ECO:0000259" key="2">
    <source>
        <dbReference type="Pfam" id="PF00156"/>
    </source>
</evidence>
<evidence type="ECO:0000313" key="3">
    <source>
        <dbReference type="EMBL" id="MDT0558240.1"/>
    </source>
</evidence>
<evidence type="ECO:0000256" key="1">
    <source>
        <dbReference type="ARBA" id="ARBA00008007"/>
    </source>
</evidence>
<dbReference type="CDD" id="cd06223">
    <property type="entry name" value="PRTases_typeI"/>
    <property type="match status" value="1"/>
</dbReference>
<comment type="similarity">
    <text evidence="1">Belongs to the ComF/GntX family.</text>
</comment>
<dbReference type="SUPFAM" id="SSF53271">
    <property type="entry name" value="PRTase-like"/>
    <property type="match status" value="1"/>
</dbReference>
<dbReference type="PANTHER" id="PTHR47505:SF1">
    <property type="entry name" value="DNA UTILIZATION PROTEIN YHGH"/>
    <property type="match status" value="1"/>
</dbReference>
<dbReference type="GO" id="GO:0016757">
    <property type="term" value="F:glycosyltransferase activity"/>
    <property type="evidence" value="ECO:0007669"/>
    <property type="project" value="UniProtKB-KW"/>
</dbReference>
<gene>
    <name evidence="3" type="ORF">RM697_06265</name>
</gene>
<feature type="domain" description="Phosphoribosyltransferase" evidence="2">
    <location>
        <begin position="115"/>
        <end position="185"/>
    </location>
</feature>
<accession>A0ABU2YK90</accession>
<evidence type="ECO:0000313" key="4">
    <source>
        <dbReference type="Proteomes" id="UP001259492"/>
    </source>
</evidence>
<dbReference type="Proteomes" id="UP001259492">
    <property type="component" value="Unassembled WGS sequence"/>
</dbReference>
<organism evidence="3 4">
    <name type="scientific">Microcosmobacter mediterraneus</name>
    <dbReference type="NCBI Taxonomy" id="3075607"/>
    <lineage>
        <taxon>Bacteria</taxon>
        <taxon>Pseudomonadati</taxon>
        <taxon>Bacteroidota</taxon>
        <taxon>Flavobacteriia</taxon>
        <taxon>Flavobacteriales</taxon>
        <taxon>Flavobacteriaceae</taxon>
        <taxon>Microcosmobacter</taxon>
    </lineage>
</organism>
<comment type="caution">
    <text evidence="3">The sequence shown here is derived from an EMBL/GenBank/DDBJ whole genome shotgun (WGS) entry which is preliminary data.</text>
</comment>
<dbReference type="Pfam" id="PF00156">
    <property type="entry name" value="Pribosyltran"/>
    <property type="match status" value="1"/>
</dbReference>
<dbReference type="InterPro" id="IPR000836">
    <property type="entry name" value="PRTase_dom"/>
</dbReference>
<dbReference type="EMBL" id="JAVRIA010000002">
    <property type="protein sequence ID" value="MDT0558240.1"/>
    <property type="molecule type" value="Genomic_DNA"/>
</dbReference>
<dbReference type="PANTHER" id="PTHR47505">
    <property type="entry name" value="DNA UTILIZATION PROTEIN YHGH"/>
    <property type="match status" value="1"/>
</dbReference>
<keyword evidence="3" id="KW-0328">Glycosyltransferase</keyword>
<sequence length="207" mass="23670">MLSDNEQYICTSCRQELPVTNFHFDNSEVIKKILYGRVLLKNATALLHFNKKSNVQQLLHNLKYRNHETIGTVLGQWLGYELSTLESYKSIDIVIPVPLHKSKLKTRGYNQVAKFAQEIARALDAEYRDDVLTKTLASKTQVFKNRLSRWINTEEKFSLKSTENLQHKHILLVDDIITTGATIEACSNQLFQINSITLSVATMAITD</sequence>
<proteinExistence type="inferred from homology"/>
<dbReference type="Gene3D" id="3.40.50.2020">
    <property type="match status" value="1"/>
</dbReference>
<protein>
    <submittedName>
        <fullName evidence="3">Phosphoribosyltransferase family protein</fullName>
    </submittedName>
</protein>